<evidence type="ECO:0000256" key="1">
    <source>
        <dbReference type="SAM" id="Phobius"/>
    </source>
</evidence>
<feature type="transmembrane region" description="Helical" evidence="1">
    <location>
        <begin position="66"/>
        <end position="91"/>
    </location>
</feature>
<dbReference type="OrthoDB" id="1121797at2"/>
<dbReference type="STRING" id="362418.IW19_06290"/>
<name>A0A085ZL52_9FLAO</name>
<keyword evidence="1" id="KW-0472">Membrane</keyword>
<keyword evidence="1" id="KW-1133">Transmembrane helix</keyword>
<dbReference type="Proteomes" id="UP000028715">
    <property type="component" value="Unassembled WGS sequence"/>
</dbReference>
<evidence type="ECO:0000313" key="3">
    <source>
        <dbReference type="Proteomes" id="UP000028715"/>
    </source>
</evidence>
<gene>
    <name evidence="2" type="ORF">IW19_06290</name>
</gene>
<comment type="caution">
    <text evidence="2">The sequence shown here is derived from an EMBL/GenBank/DDBJ whole genome shotgun (WGS) entry which is preliminary data.</text>
</comment>
<protein>
    <recommendedName>
        <fullName evidence="4">DUF5362 domain-containing protein</fullName>
    </recommendedName>
</protein>
<dbReference type="eggNOG" id="ENOG50331AC">
    <property type="taxonomic scope" value="Bacteria"/>
</dbReference>
<feature type="transmembrane region" description="Helical" evidence="1">
    <location>
        <begin position="28"/>
        <end position="54"/>
    </location>
</feature>
<evidence type="ECO:0008006" key="4">
    <source>
        <dbReference type="Google" id="ProtNLM"/>
    </source>
</evidence>
<organism evidence="2 3">
    <name type="scientific">Flavobacterium reichenbachii</name>
    <dbReference type="NCBI Taxonomy" id="362418"/>
    <lineage>
        <taxon>Bacteria</taxon>
        <taxon>Pseudomonadati</taxon>
        <taxon>Bacteroidota</taxon>
        <taxon>Flavobacteriia</taxon>
        <taxon>Flavobacteriales</taxon>
        <taxon>Flavobacteriaceae</taxon>
        <taxon>Flavobacterium</taxon>
    </lineage>
</organism>
<evidence type="ECO:0000313" key="2">
    <source>
        <dbReference type="EMBL" id="KFF05166.1"/>
    </source>
</evidence>
<dbReference type="RefSeq" id="WP_035682300.1">
    <property type="nucleotide sequence ID" value="NZ_JPRL01000001.1"/>
</dbReference>
<dbReference type="AlphaFoldDB" id="A0A085ZL52"/>
<keyword evidence="3" id="KW-1185">Reference proteome</keyword>
<accession>A0A085ZL52</accession>
<keyword evidence="1" id="KW-0812">Transmembrane</keyword>
<sequence length="151" mass="16838">MEDNSVFENFELQLDQSAKDFLKETAKWAYFLSIMGFIFIGLMVVIAIFAGTIFSTLGGMQGMGGLTGGMGGLIGVFYFIIAVVYFFPIYYLNKFAVNAKRAFRENDSAALTSSFEYLKSHYKFIGILTLSILILYGVAFIFSIIGLLFAR</sequence>
<feature type="transmembrane region" description="Helical" evidence="1">
    <location>
        <begin position="124"/>
        <end position="150"/>
    </location>
</feature>
<proteinExistence type="predicted"/>
<dbReference type="EMBL" id="JPRL01000001">
    <property type="protein sequence ID" value="KFF05166.1"/>
    <property type="molecule type" value="Genomic_DNA"/>
</dbReference>
<reference evidence="2 3" key="1">
    <citation type="submission" date="2014-07" db="EMBL/GenBank/DDBJ databases">
        <title>Genome of Flavobacterium reichenbachii LMG 25512.</title>
        <authorList>
            <person name="Stropko S.J."/>
            <person name="Pipes S.E."/>
            <person name="Newman J.D."/>
        </authorList>
    </citation>
    <scope>NUCLEOTIDE SEQUENCE [LARGE SCALE GENOMIC DNA]</scope>
    <source>
        <strain evidence="2 3">LMG 25512</strain>
    </source>
</reference>